<proteinExistence type="predicted"/>
<evidence type="ECO:0000313" key="1">
    <source>
        <dbReference type="EMBL" id="OOS21624.1"/>
    </source>
</evidence>
<accession>A0A1T0CH32</accession>
<dbReference type="EMBL" id="MUYT01000004">
    <property type="protein sequence ID" value="OOS21624.1"/>
    <property type="molecule type" value="Genomic_DNA"/>
</dbReference>
<dbReference type="STRING" id="90241.B0682_02820"/>
<organism evidence="1 2">
    <name type="scientific">Lwoffella lincolnii</name>
    <dbReference type="NCBI Taxonomy" id="90241"/>
    <lineage>
        <taxon>Bacteria</taxon>
        <taxon>Pseudomonadati</taxon>
        <taxon>Pseudomonadota</taxon>
        <taxon>Gammaproteobacteria</taxon>
        <taxon>Moraxellales</taxon>
        <taxon>Moraxellaceae</taxon>
        <taxon>Lwoffella</taxon>
    </lineage>
</organism>
<evidence type="ECO:0000313" key="2">
    <source>
        <dbReference type="Proteomes" id="UP000191094"/>
    </source>
</evidence>
<keyword evidence="2" id="KW-1185">Reference proteome</keyword>
<sequence>MNILMDIHAPSELLLYEALALALTLASFDHRVQLLLNPTTYGQLLAKNTRVSGMIESLPLYDLPTVWLQDSVQTGWLFGMLEPTLAERFMFVPENVDYTKFEQVLSL</sequence>
<reference evidence="1 2" key="1">
    <citation type="submission" date="2017-02" db="EMBL/GenBank/DDBJ databases">
        <title>Draft genome sequence of Moraxella lincolnii CCUG 9405T type strain.</title>
        <authorList>
            <person name="Salva-Serra F."/>
            <person name="Engstrom-Jakobsson H."/>
            <person name="Thorell K."/>
            <person name="Jaen-Luchoro D."/>
            <person name="Gonzales-Siles L."/>
            <person name="Karlsson R."/>
            <person name="Yazdan S."/>
            <person name="Boulund F."/>
            <person name="Johnning A."/>
            <person name="Engstrand L."/>
            <person name="Kristiansson E."/>
            <person name="Moore E."/>
        </authorList>
    </citation>
    <scope>NUCLEOTIDE SEQUENCE [LARGE SCALE GENOMIC DNA]</scope>
    <source>
        <strain evidence="1 2">CCUG 9405</strain>
    </source>
</reference>
<dbReference type="AlphaFoldDB" id="A0A1T0CH32"/>
<gene>
    <name evidence="1" type="ORF">B0682_02820</name>
</gene>
<protein>
    <submittedName>
        <fullName evidence="1">Uncharacterized protein</fullName>
    </submittedName>
</protein>
<comment type="caution">
    <text evidence="1">The sequence shown here is derived from an EMBL/GenBank/DDBJ whole genome shotgun (WGS) entry which is preliminary data.</text>
</comment>
<name>A0A1T0CH32_9GAMM</name>
<dbReference type="Proteomes" id="UP000191094">
    <property type="component" value="Unassembled WGS sequence"/>
</dbReference>